<dbReference type="STRING" id="1548.CSCA_3019"/>
<dbReference type="RefSeq" id="WP_052712590.1">
    <property type="nucleotide sequence ID" value="NZ_CP009933.1"/>
</dbReference>
<gene>
    <name evidence="2" type="ORF">CSCA_3019</name>
</gene>
<dbReference type="NCBIfam" id="TIGR01630">
    <property type="entry name" value="psiM2_ORF9"/>
    <property type="match status" value="1"/>
</dbReference>
<dbReference type="HOGENOM" id="CLU_028165_0_0_9"/>
<evidence type="ECO:0000313" key="3">
    <source>
        <dbReference type="Proteomes" id="UP000033115"/>
    </source>
</evidence>
<organism evidence="2 3">
    <name type="scientific">Clostridium scatologenes</name>
    <dbReference type="NCBI Taxonomy" id="1548"/>
    <lineage>
        <taxon>Bacteria</taxon>
        <taxon>Bacillati</taxon>
        <taxon>Bacillota</taxon>
        <taxon>Clostridia</taxon>
        <taxon>Eubacteriales</taxon>
        <taxon>Clostridiaceae</taxon>
        <taxon>Clostridium</taxon>
    </lineage>
</organism>
<dbReference type="InterPro" id="IPR006517">
    <property type="entry name" value="Phage_terminase_lsu-like_C"/>
</dbReference>
<sequence length="509" mass="59225">MNDIEKKRKKLELLRQLAIIKSRESFWHYCKTREPDFYKDSRVYLHNFCELLQQLYERTLINPDTNKPFKRLIINMPPRHGKSRSLGNFCSWILGKNKMNSIMTVSYNCNIATDFSRNTRDIILGNNDNYIGYSDIFPETKIKQGNGSMNDWALEGTHHTYTGTGWDGSATGKGCTVLIVDDQIKTVDEALNEAYLDKLYNKYNGTFISRMEHDSLQIICMTRWSEFDLCGRVLSEDDGNDWYVLKLPVIDESNNTMLCDEIMDIEEYEYKKKHIQEEIFLPNYMQIPINKKGALYPGGFKDYDILPFDVNGESLLQDILCYTDTADTGTDYLASVIGGVYNGELYILDIIYTQEPMEITEKLVADALYTNKVKQCWIESNNGGRGFARNVEDMLWKKYNSRECVITKLPQTKNKITRIIMNSTFIQQHVYFPVNAKTRWSKAWEHLINFQRIGKNKHDDIEDSLTGICERFIEKYRLYNSIGVQYSDEIYKKGMGLKNAIYKKGGIVF</sequence>
<feature type="domain" description="Terminase large subunit ribonuclease H-like" evidence="1">
    <location>
        <begin position="324"/>
        <end position="422"/>
    </location>
</feature>
<dbReference type="EMBL" id="CP009933">
    <property type="protein sequence ID" value="AKA70144.1"/>
    <property type="molecule type" value="Genomic_DNA"/>
</dbReference>
<name>A0A0E3M6Y4_CLOSL</name>
<proteinExistence type="predicted"/>
<keyword evidence="3" id="KW-1185">Reference proteome</keyword>
<dbReference type="Pfam" id="PF22530">
    <property type="entry name" value="Terminase-T7_RNaseH-like"/>
    <property type="match status" value="1"/>
</dbReference>
<evidence type="ECO:0000259" key="1">
    <source>
        <dbReference type="Pfam" id="PF22530"/>
    </source>
</evidence>
<protein>
    <submittedName>
        <fullName evidence="2">Phage uncharacterized protein</fullName>
    </submittedName>
</protein>
<accession>A0A0E3M6Y4</accession>
<dbReference type="Proteomes" id="UP000033115">
    <property type="component" value="Chromosome"/>
</dbReference>
<dbReference type="KEGG" id="csq:CSCA_3019"/>
<reference evidence="2 3" key="1">
    <citation type="journal article" date="2015" name="J. Biotechnol.">
        <title>Complete genome sequence of a malodorant-producing acetogen, Clostridium scatologenes ATCC 25775(T).</title>
        <authorList>
            <person name="Zhu Z."/>
            <person name="Guo T."/>
            <person name="Zheng H."/>
            <person name="Song T."/>
            <person name="Ouyang P."/>
            <person name="Xie J."/>
        </authorList>
    </citation>
    <scope>NUCLEOTIDE SEQUENCE [LARGE SCALE GENOMIC DNA]</scope>
    <source>
        <strain evidence="2 3">ATCC 25775</strain>
    </source>
</reference>
<dbReference type="AlphaFoldDB" id="A0A0E3M6Y4"/>
<evidence type="ECO:0000313" key="2">
    <source>
        <dbReference type="EMBL" id="AKA70144.1"/>
    </source>
</evidence>
<dbReference type="InterPro" id="IPR054762">
    <property type="entry name" value="Gp19_RNaseH-like"/>
</dbReference>